<feature type="compositionally biased region" description="Polar residues" evidence="1">
    <location>
        <begin position="1"/>
        <end position="11"/>
    </location>
</feature>
<reference evidence="2" key="2">
    <citation type="journal article" date="2015" name="Data Brief">
        <title>Shoot transcriptome of the giant reed, Arundo donax.</title>
        <authorList>
            <person name="Barrero R.A."/>
            <person name="Guerrero F.D."/>
            <person name="Moolhuijzen P."/>
            <person name="Goolsby J.A."/>
            <person name="Tidwell J."/>
            <person name="Bellgard S.E."/>
            <person name="Bellgard M.I."/>
        </authorList>
    </citation>
    <scope>NUCLEOTIDE SEQUENCE</scope>
    <source>
        <tissue evidence="2">Shoot tissue taken approximately 20 cm above the soil surface</tissue>
    </source>
</reference>
<organism evidence="2">
    <name type="scientific">Arundo donax</name>
    <name type="common">Giant reed</name>
    <name type="synonym">Donax arundinaceus</name>
    <dbReference type="NCBI Taxonomy" id="35708"/>
    <lineage>
        <taxon>Eukaryota</taxon>
        <taxon>Viridiplantae</taxon>
        <taxon>Streptophyta</taxon>
        <taxon>Embryophyta</taxon>
        <taxon>Tracheophyta</taxon>
        <taxon>Spermatophyta</taxon>
        <taxon>Magnoliopsida</taxon>
        <taxon>Liliopsida</taxon>
        <taxon>Poales</taxon>
        <taxon>Poaceae</taxon>
        <taxon>PACMAD clade</taxon>
        <taxon>Arundinoideae</taxon>
        <taxon>Arundineae</taxon>
        <taxon>Arundo</taxon>
    </lineage>
</organism>
<evidence type="ECO:0000256" key="1">
    <source>
        <dbReference type="SAM" id="MobiDB-lite"/>
    </source>
</evidence>
<name>A0A0A8ZAT0_ARUDO</name>
<accession>A0A0A8ZAT0</accession>
<feature type="region of interest" description="Disordered" evidence="1">
    <location>
        <begin position="1"/>
        <end position="39"/>
    </location>
</feature>
<dbReference type="EMBL" id="GBRH01263117">
    <property type="protein sequence ID" value="JAD34778.1"/>
    <property type="molecule type" value="Transcribed_RNA"/>
</dbReference>
<proteinExistence type="predicted"/>
<feature type="compositionally biased region" description="Basic and acidic residues" evidence="1">
    <location>
        <begin position="13"/>
        <end position="32"/>
    </location>
</feature>
<dbReference type="AlphaFoldDB" id="A0A0A8ZAT0"/>
<evidence type="ECO:0000313" key="2">
    <source>
        <dbReference type="EMBL" id="JAD34778.1"/>
    </source>
</evidence>
<protein>
    <submittedName>
        <fullName evidence="2">Uncharacterized protein</fullName>
    </submittedName>
</protein>
<reference evidence="2" key="1">
    <citation type="submission" date="2014-09" db="EMBL/GenBank/DDBJ databases">
        <authorList>
            <person name="Magalhaes I.L.F."/>
            <person name="Oliveira U."/>
            <person name="Santos F.R."/>
            <person name="Vidigal T.H.D.A."/>
            <person name="Brescovit A.D."/>
            <person name="Santos A.J."/>
        </authorList>
    </citation>
    <scope>NUCLEOTIDE SEQUENCE</scope>
    <source>
        <tissue evidence="2">Shoot tissue taken approximately 20 cm above the soil surface</tissue>
    </source>
</reference>
<sequence>MIKPTTNNTYMKQPKEHPMLASCSREETDRPRNLSMAIN</sequence>